<evidence type="ECO:0000256" key="1">
    <source>
        <dbReference type="SAM" id="SignalP"/>
    </source>
</evidence>
<dbReference type="Proteomes" id="UP000632273">
    <property type="component" value="Unassembled WGS sequence"/>
</dbReference>
<protein>
    <submittedName>
        <fullName evidence="3">Alpha/beta hydrolase</fullName>
    </submittedName>
</protein>
<proteinExistence type="predicted"/>
<evidence type="ECO:0000313" key="4">
    <source>
        <dbReference type="Proteomes" id="UP000632273"/>
    </source>
</evidence>
<keyword evidence="3" id="KW-0378">Hydrolase</keyword>
<keyword evidence="1" id="KW-0732">Signal</keyword>
<gene>
    <name evidence="3" type="ORF">GCM10011383_29670</name>
</gene>
<name>A0ABQ1UFQ4_9BACT</name>
<sequence>MKRNIYSSLCRFGLVLFLLLGAAASQSVRAEAPPLEGRWKGRLKVPGGELEIVFRLVSLTSGGYFAALDVPQQRIGNLMVQVATQGDTIMFLAEEAGSRFTGKLASDGQQLQGTWKQPGYTAPLVLQFLPPLVSTKNARLTPPYREEEVMFKNIPADLRLGGMLTVPAGPGPFPAVVLMSDAGAHDRDGTLGDYHPLGSLADFLTRRGIAVLRFDDRGIGSSTGTPASSTTIDLVSDVQSGLEFLRSRPEIEGAHIGVIGHGEGGNVALLAAAKEKAPAFIVTMAAYGVPASDLVYQQQITMLHSLGMYGDQMQTAVRNEQEILEVVRRTPDNERARSIIMSMLQKQDGSVDEIAALARAAQLTTPQYRAFLTFDPLAPLPSVKCPVLLLNGTADHYTAADANINALSKGLKTNPNVTAYKLPKVNHLFQSDPEEWPVVNGQRRETFSPEAKEIIREWIMKQVQK</sequence>
<dbReference type="InterPro" id="IPR022742">
    <property type="entry name" value="Hydrolase_4"/>
</dbReference>
<dbReference type="PANTHER" id="PTHR43265:SF1">
    <property type="entry name" value="ESTERASE ESTD"/>
    <property type="match status" value="1"/>
</dbReference>
<reference evidence="4" key="1">
    <citation type="journal article" date="2019" name="Int. J. Syst. Evol. Microbiol.">
        <title>The Global Catalogue of Microorganisms (GCM) 10K type strain sequencing project: providing services to taxonomists for standard genome sequencing and annotation.</title>
        <authorList>
            <consortium name="The Broad Institute Genomics Platform"/>
            <consortium name="The Broad Institute Genome Sequencing Center for Infectious Disease"/>
            <person name="Wu L."/>
            <person name="Ma J."/>
        </authorList>
    </citation>
    <scope>NUCLEOTIDE SEQUENCE [LARGE SCALE GENOMIC DNA]</scope>
    <source>
        <strain evidence="4">CGMCC 1.15197</strain>
    </source>
</reference>
<dbReference type="RefSeq" id="WP_188814806.1">
    <property type="nucleotide sequence ID" value="NZ_BMHT01000005.1"/>
</dbReference>
<organism evidence="3 4">
    <name type="scientific">Hymenobacter cavernae</name>
    <dbReference type="NCBI Taxonomy" id="2044852"/>
    <lineage>
        <taxon>Bacteria</taxon>
        <taxon>Pseudomonadati</taxon>
        <taxon>Bacteroidota</taxon>
        <taxon>Cytophagia</taxon>
        <taxon>Cytophagales</taxon>
        <taxon>Hymenobacteraceae</taxon>
        <taxon>Hymenobacter</taxon>
    </lineage>
</organism>
<dbReference type="InterPro" id="IPR053145">
    <property type="entry name" value="AB_hydrolase_Est10"/>
</dbReference>
<dbReference type="PANTHER" id="PTHR43265">
    <property type="entry name" value="ESTERASE ESTD"/>
    <property type="match status" value="1"/>
</dbReference>
<dbReference type="Pfam" id="PF12146">
    <property type="entry name" value="Hydrolase_4"/>
    <property type="match status" value="1"/>
</dbReference>
<feature type="chain" id="PRO_5046101588" evidence="1">
    <location>
        <begin position="31"/>
        <end position="465"/>
    </location>
</feature>
<accession>A0ABQ1UFQ4</accession>
<evidence type="ECO:0000259" key="2">
    <source>
        <dbReference type="Pfam" id="PF12146"/>
    </source>
</evidence>
<comment type="caution">
    <text evidence="3">The sequence shown here is derived from an EMBL/GenBank/DDBJ whole genome shotgun (WGS) entry which is preliminary data.</text>
</comment>
<feature type="signal peptide" evidence="1">
    <location>
        <begin position="1"/>
        <end position="30"/>
    </location>
</feature>
<dbReference type="InterPro" id="IPR029058">
    <property type="entry name" value="AB_hydrolase_fold"/>
</dbReference>
<keyword evidence="4" id="KW-1185">Reference proteome</keyword>
<dbReference type="GO" id="GO:0016787">
    <property type="term" value="F:hydrolase activity"/>
    <property type="evidence" value="ECO:0007669"/>
    <property type="project" value="UniProtKB-KW"/>
</dbReference>
<dbReference type="EMBL" id="BMHT01000005">
    <property type="protein sequence ID" value="GGF16339.1"/>
    <property type="molecule type" value="Genomic_DNA"/>
</dbReference>
<dbReference type="SUPFAM" id="SSF53474">
    <property type="entry name" value="alpha/beta-Hydrolases"/>
    <property type="match status" value="1"/>
</dbReference>
<feature type="domain" description="Serine aminopeptidase S33" evidence="2">
    <location>
        <begin position="199"/>
        <end position="421"/>
    </location>
</feature>
<dbReference type="Gene3D" id="3.40.50.1820">
    <property type="entry name" value="alpha/beta hydrolase"/>
    <property type="match status" value="1"/>
</dbReference>
<evidence type="ECO:0000313" key="3">
    <source>
        <dbReference type="EMBL" id="GGF16339.1"/>
    </source>
</evidence>